<evidence type="ECO:0000313" key="2">
    <source>
        <dbReference type="EMBL" id="CAD7255945.1"/>
    </source>
</evidence>
<reference evidence="2" key="1">
    <citation type="submission" date="2020-11" db="EMBL/GenBank/DDBJ databases">
        <authorList>
            <person name="Tran Van P."/>
        </authorList>
    </citation>
    <scope>NUCLEOTIDE SEQUENCE</scope>
</reference>
<protein>
    <submittedName>
        <fullName evidence="2">Uncharacterized protein</fullName>
    </submittedName>
</protein>
<feature type="region of interest" description="Disordered" evidence="1">
    <location>
        <begin position="75"/>
        <end position="113"/>
    </location>
</feature>
<organism evidence="2">
    <name type="scientific">Timema shepardi</name>
    <name type="common">Walking stick</name>
    <dbReference type="NCBI Taxonomy" id="629360"/>
    <lineage>
        <taxon>Eukaryota</taxon>
        <taxon>Metazoa</taxon>
        <taxon>Ecdysozoa</taxon>
        <taxon>Arthropoda</taxon>
        <taxon>Hexapoda</taxon>
        <taxon>Insecta</taxon>
        <taxon>Pterygota</taxon>
        <taxon>Neoptera</taxon>
        <taxon>Polyneoptera</taxon>
        <taxon>Phasmatodea</taxon>
        <taxon>Timematodea</taxon>
        <taxon>Timematoidea</taxon>
        <taxon>Timematidae</taxon>
        <taxon>Timema</taxon>
    </lineage>
</organism>
<evidence type="ECO:0000256" key="1">
    <source>
        <dbReference type="SAM" id="MobiDB-lite"/>
    </source>
</evidence>
<gene>
    <name evidence="2" type="ORF">TSIB3V08_LOCUS236</name>
</gene>
<proteinExistence type="predicted"/>
<dbReference type="AlphaFoldDB" id="A0A7R9FV60"/>
<dbReference type="EMBL" id="OC000057">
    <property type="protein sequence ID" value="CAD7255945.1"/>
    <property type="molecule type" value="Genomic_DNA"/>
</dbReference>
<accession>A0A7R9FV60</accession>
<sequence>MGQFCQLALKTNKNVAKDMTSLIPHGTVLKAGERRLELRPSRSGLLAQISVECWEHDVVPSAGITQSDLSTEMVTEKKIKKKRSEGGEVTKTKKTKKNKKSDSEKENISVVSTSKRRTWTVLPMYSSPMASLVLTDS</sequence>
<name>A0A7R9FV60_TIMSH</name>